<keyword evidence="2" id="KW-1185">Reference proteome</keyword>
<evidence type="ECO:0000313" key="2">
    <source>
        <dbReference type="Proteomes" id="UP000789901"/>
    </source>
</evidence>
<feature type="non-terminal residue" evidence="1">
    <location>
        <position position="149"/>
    </location>
</feature>
<reference evidence="1 2" key="1">
    <citation type="submission" date="2021-06" db="EMBL/GenBank/DDBJ databases">
        <authorList>
            <person name="Kallberg Y."/>
            <person name="Tangrot J."/>
            <person name="Rosling A."/>
        </authorList>
    </citation>
    <scope>NUCLEOTIDE SEQUENCE [LARGE SCALE GENOMIC DNA]</scope>
    <source>
        <strain evidence="1 2">120-4 pot B 10/14</strain>
    </source>
</reference>
<protein>
    <submittedName>
        <fullName evidence="1">2968_t:CDS:1</fullName>
    </submittedName>
</protein>
<sequence length="149" mass="17621">MHEDPLTGHFGKKATTHHIKKLKNGEEIIIHPDQVLLRTEDQEYVKEMNVEKKKTRAERIHENLFLYINDLKQEGIINIVASHIVVGNNWEEKIAYLSNVLKSERSNKQTNNDSLELYFQIGELLDESEWSDIAKNELNLHFKEEREKW</sequence>
<dbReference type="Proteomes" id="UP000789901">
    <property type="component" value="Unassembled WGS sequence"/>
</dbReference>
<evidence type="ECO:0000313" key="1">
    <source>
        <dbReference type="EMBL" id="CAG8832057.1"/>
    </source>
</evidence>
<dbReference type="EMBL" id="CAJVQB010044654">
    <property type="protein sequence ID" value="CAG8832057.1"/>
    <property type="molecule type" value="Genomic_DNA"/>
</dbReference>
<accession>A0ABN7WJ96</accession>
<proteinExistence type="predicted"/>
<organism evidence="1 2">
    <name type="scientific">Gigaspora margarita</name>
    <dbReference type="NCBI Taxonomy" id="4874"/>
    <lineage>
        <taxon>Eukaryota</taxon>
        <taxon>Fungi</taxon>
        <taxon>Fungi incertae sedis</taxon>
        <taxon>Mucoromycota</taxon>
        <taxon>Glomeromycotina</taxon>
        <taxon>Glomeromycetes</taxon>
        <taxon>Diversisporales</taxon>
        <taxon>Gigasporaceae</taxon>
        <taxon>Gigaspora</taxon>
    </lineage>
</organism>
<comment type="caution">
    <text evidence="1">The sequence shown here is derived from an EMBL/GenBank/DDBJ whole genome shotgun (WGS) entry which is preliminary data.</text>
</comment>
<gene>
    <name evidence="1" type="ORF">GMARGA_LOCUS30890</name>
</gene>
<name>A0ABN7WJ96_GIGMA</name>